<accession>A0A397GW62</accession>
<comment type="caution">
    <text evidence="1">The sequence shown here is derived from an EMBL/GenBank/DDBJ whole genome shotgun (WGS) entry which is preliminary data.</text>
</comment>
<dbReference type="Proteomes" id="UP000266861">
    <property type="component" value="Unassembled WGS sequence"/>
</dbReference>
<name>A0A397GW62_9GLOM</name>
<dbReference type="OrthoDB" id="2415357at2759"/>
<keyword evidence="2" id="KW-1185">Reference proteome</keyword>
<proteinExistence type="predicted"/>
<evidence type="ECO:0000313" key="2">
    <source>
        <dbReference type="Proteomes" id="UP000266861"/>
    </source>
</evidence>
<sequence length="64" mass="7318">MIDSEDELLISTFNRKSNLTNGKKDLHSGVVCKFCKQKWSFCALYLEILNNGSFDNNDKSSEIK</sequence>
<reference evidence="1 2" key="1">
    <citation type="submission" date="2018-08" db="EMBL/GenBank/DDBJ databases">
        <title>Genome and evolution of the arbuscular mycorrhizal fungus Diversispora epigaea (formerly Glomus versiforme) and its bacterial endosymbionts.</title>
        <authorList>
            <person name="Sun X."/>
            <person name="Fei Z."/>
            <person name="Harrison M."/>
        </authorList>
    </citation>
    <scope>NUCLEOTIDE SEQUENCE [LARGE SCALE GENOMIC DNA]</scope>
    <source>
        <strain evidence="1 2">IT104</strain>
    </source>
</reference>
<organism evidence="1 2">
    <name type="scientific">Diversispora epigaea</name>
    <dbReference type="NCBI Taxonomy" id="1348612"/>
    <lineage>
        <taxon>Eukaryota</taxon>
        <taxon>Fungi</taxon>
        <taxon>Fungi incertae sedis</taxon>
        <taxon>Mucoromycota</taxon>
        <taxon>Glomeromycotina</taxon>
        <taxon>Glomeromycetes</taxon>
        <taxon>Diversisporales</taxon>
        <taxon>Diversisporaceae</taxon>
        <taxon>Diversispora</taxon>
    </lineage>
</organism>
<gene>
    <name evidence="1" type="ORF">Glove_417g19</name>
</gene>
<protein>
    <submittedName>
        <fullName evidence="1">Uncharacterized protein</fullName>
    </submittedName>
</protein>
<evidence type="ECO:0000313" key="1">
    <source>
        <dbReference type="EMBL" id="RHZ55242.1"/>
    </source>
</evidence>
<dbReference type="EMBL" id="PQFF01000370">
    <property type="protein sequence ID" value="RHZ55242.1"/>
    <property type="molecule type" value="Genomic_DNA"/>
</dbReference>
<dbReference type="AlphaFoldDB" id="A0A397GW62"/>